<evidence type="ECO:0000313" key="1">
    <source>
        <dbReference type="EMBL" id="GAG52070.1"/>
    </source>
</evidence>
<comment type="caution">
    <text evidence="1">The sequence shown here is derived from an EMBL/GenBank/DDBJ whole genome shotgun (WGS) entry which is preliminary data.</text>
</comment>
<accession>X0Y8G3</accession>
<name>X0Y8G3_9ZZZZ</name>
<dbReference type="EMBL" id="BARS01054849">
    <property type="protein sequence ID" value="GAG52070.1"/>
    <property type="molecule type" value="Genomic_DNA"/>
</dbReference>
<organism evidence="1">
    <name type="scientific">marine sediment metagenome</name>
    <dbReference type="NCBI Taxonomy" id="412755"/>
    <lineage>
        <taxon>unclassified sequences</taxon>
        <taxon>metagenomes</taxon>
        <taxon>ecological metagenomes</taxon>
    </lineage>
</organism>
<proteinExistence type="predicted"/>
<sequence>MISETEAIEIAYEFLGIQENIDACGYLVWRLDQLNEAYWLVTIGSQQSIHTVVNVDAASG</sequence>
<reference evidence="1" key="1">
    <citation type="journal article" date="2014" name="Front. Microbiol.">
        <title>High frequency of phylogenetically diverse reductive dehalogenase-homologous genes in deep subseafloor sedimentary metagenomes.</title>
        <authorList>
            <person name="Kawai M."/>
            <person name="Futagami T."/>
            <person name="Toyoda A."/>
            <person name="Takaki Y."/>
            <person name="Nishi S."/>
            <person name="Hori S."/>
            <person name="Arai W."/>
            <person name="Tsubouchi T."/>
            <person name="Morono Y."/>
            <person name="Uchiyama I."/>
            <person name="Ito T."/>
            <person name="Fujiyama A."/>
            <person name="Inagaki F."/>
            <person name="Takami H."/>
        </authorList>
    </citation>
    <scope>NUCLEOTIDE SEQUENCE</scope>
    <source>
        <strain evidence="1">Expedition CK06-06</strain>
    </source>
</reference>
<gene>
    <name evidence="1" type="ORF">S01H1_81106</name>
</gene>
<feature type="non-terminal residue" evidence="1">
    <location>
        <position position="60"/>
    </location>
</feature>
<dbReference type="AlphaFoldDB" id="X0Y8G3"/>
<protein>
    <submittedName>
        <fullName evidence="1">Uncharacterized protein</fullName>
    </submittedName>
</protein>